<dbReference type="Ensembl" id="ENSMALT00000016098.1">
    <property type="protein sequence ID" value="ENSMALP00000015783.1"/>
    <property type="gene ID" value="ENSMALG00000011083.1"/>
</dbReference>
<name>A0A3Q3JAA8_MONAL</name>
<evidence type="ECO:0000313" key="1">
    <source>
        <dbReference type="Ensembl" id="ENSMALP00000015783.1"/>
    </source>
</evidence>
<dbReference type="STRING" id="43700.ENSMALP00000015783"/>
<proteinExistence type="predicted"/>
<dbReference type="AlphaFoldDB" id="A0A3Q3JAA8"/>
<dbReference type="Proteomes" id="UP000261600">
    <property type="component" value="Unplaced"/>
</dbReference>
<evidence type="ECO:0000313" key="2">
    <source>
        <dbReference type="Proteomes" id="UP000261600"/>
    </source>
</evidence>
<reference evidence="1" key="2">
    <citation type="submission" date="2025-09" db="UniProtKB">
        <authorList>
            <consortium name="Ensembl"/>
        </authorList>
    </citation>
    <scope>IDENTIFICATION</scope>
</reference>
<sequence>MLGLVLTLTVITVSYVHDHHEGRARNEDELQGPQADVGDGEEVVIADVRAAGLLGVAVKVLLLVPPHSLRCHHVHHHPEHKHHRQPYPTERRLPVHVLGWHSNIFSLEHFFHCSGSGLYSNLDEAERKMDEHVFSVCRILCFLSVSMCQWCLTYFSWL</sequence>
<reference evidence="1" key="1">
    <citation type="submission" date="2025-08" db="UniProtKB">
        <authorList>
            <consortium name="Ensembl"/>
        </authorList>
    </citation>
    <scope>IDENTIFICATION</scope>
</reference>
<accession>A0A3Q3JAA8</accession>
<protein>
    <submittedName>
        <fullName evidence="1">Uncharacterized protein</fullName>
    </submittedName>
</protein>
<organism evidence="1 2">
    <name type="scientific">Monopterus albus</name>
    <name type="common">Swamp eel</name>
    <dbReference type="NCBI Taxonomy" id="43700"/>
    <lineage>
        <taxon>Eukaryota</taxon>
        <taxon>Metazoa</taxon>
        <taxon>Chordata</taxon>
        <taxon>Craniata</taxon>
        <taxon>Vertebrata</taxon>
        <taxon>Euteleostomi</taxon>
        <taxon>Actinopterygii</taxon>
        <taxon>Neopterygii</taxon>
        <taxon>Teleostei</taxon>
        <taxon>Neoteleostei</taxon>
        <taxon>Acanthomorphata</taxon>
        <taxon>Anabantaria</taxon>
        <taxon>Synbranchiformes</taxon>
        <taxon>Synbranchidae</taxon>
        <taxon>Monopterus</taxon>
    </lineage>
</organism>
<keyword evidence="2" id="KW-1185">Reference proteome</keyword>